<dbReference type="PANTHER" id="PTHR13754">
    <property type="entry name" value="METALLO-BETA-LACTAMASE SUPERFAMILY PROTEIN"/>
    <property type="match status" value="1"/>
</dbReference>
<evidence type="ECO:0000313" key="2">
    <source>
        <dbReference type="EMBL" id="MSU08755.1"/>
    </source>
</evidence>
<dbReference type="AlphaFoldDB" id="A0A6I2UG41"/>
<evidence type="ECO:0000313" key="3">
    <source>
        <dbReference type="Proteomes" id="UP000433181"/>
    </source>
</evidence>
<feature type="domain" description="Metallo-beta-lactamase" evidence="1">
    <location>
        <begin position="21"/>
        <end position="87"/>
    </location>
</feature>
<dbReference type="InterPro" id="IPR041712">
    <property type="entry name" value="DHPS-like_MBL-fold"/>
</dbReference>
<dbReference type="SUPFAM" id="SSF56281">
    <property type="entry name" value="Metallo-hydrolase/oxidoreductase"/>
    <property type="match status" value="1"/>
</dbReference>
<dbReference type="Gene3D" id="3.60.15.10">
    <property type="entry name" value="Ribonuclease Z/Hydroxyacylglutathione hydrolase-like"/>
    <property type="match status" value="1"/>
</dbReference>
<name>A0A6I2UG41_9FIRM</name>
<dbReference type="EMBL" id="VUNR01000011">
    <property type="protein sequence ID" value="MSU08755.1"/>
    <property type="molecule type" value="Genomic_DNA"/>
</dbReference>
<gene>
    <name evidence="2" type="ORF">FYJ84_07135</name>
</gene>
<keyword evidence="2" id="KW-0378">Hydrolase</keyword>
<accession>A0A6I2UG41</accession>
<protein>
    <submittedName>
        <fullName evidence="2">MBL fold metallo-hydrolase</fullName>
    </submittedName>
</protein>
<dbReference type="InterPro" id="IPR001279">
    <property type="entry name" value="Metallo-B-lactamas"/>
</dbReference>
<proteinExistence type="predicted"/>
<dbReference type="Proteomes" id="UP000433181">
    <property type="component" value="Unassembled WGS sequence"/>
</dbReference>
<dbReference type="PANTHER" id="PTHR13754:SF13">
    <property type="entry name" value="METALLO-BETA-LACTAMASE SUPERFAMILY PROTEIN (AFU_ORTHOLOGUE AFUA_3G07630)"/>
    <property type="match status" value="1"/>
</dbReference>
<reference evidence="2 3" key="1">
    <citation type="submission" date="2019-08" db="EMBL/GenBank/DDBJ databases">
        <title>In-depth cultivation of the pig gut microbiome towards novel bacterial diversity and tailored functional studies.</title>
        <authorList>
            <person name="Wylensek D."/>
            <person name="Hitch T.C.A."/>
            <person name="Clavel T."/>
        </authorList>
    </citation>
    <scope>NUCLEOTIDE SEQUENCE [LARGE SCALE GENOMIC DNA]</scope>
    <source>
        <strain evidence="2 3">WCA-693-APC-5D-A</strain>
    </source>
</reference>
<organism evidence="2 3">
    <name type="scientific">Anaerovibrio slackiae</name>
    <dbReference type="NCBI Taxonomy" id="2652309"/>
    <lineage>
        <taxon>Bacteria</taxon>
        <taxon>Bacillati</taxon>
        <taxon>Bacillota</taxon>
        <taxon>Negativicutes</taxon>
        <taxon>Selenomonadales</taxon>
        <taxon>Selenomonadaceae</taxon>
        <taxon>Anaerovibrio</taxon>
    </lineage>
</organism>
<dbReference type="RefSeq" id="WP_154406914.1">
    <property type="nucleotide sequence ID" value="NZ_VUNR01000011.1"/>
</dbReference>
<dbReference type="Pfam" id="PF00753">
    <property type="entry name" value="Lactamase_B"/>
    <property type="match status" value="1"/>
</dbReference>
<dbReference type="InterPro" id="IPR052926">
    <property type="entry name" value="Metallo-beta-lactamase_dom"/>
</dbReference>
<dbReference type="InterPro" id="IPR036866">
    <property type="entry name" value="RibonucZ/Hydroxyglut_hydro"/>
</dbReference>
<dbReference type="CDD" id="cd07713">
    <property type="entry name" value="DHPS-like_MBL-fold"/>
    <property type="match status" value="1"/>
</dbReference>
<dbReference type="GO" id="GO:0016740">
    <property type="term" value="F:transferase activity"/>
    <property type="evidence" value="ECO:0007669"/>
    <property type="project" value="TreeGrafter"/>
</dbReference>
<comment type="caution">
    <text evidence="2">The sequence shown here is derived from an EMBL/GenBank/DDBJ whole genome shotgun (WGS) entry which is preliminary data.</text>
</comment>
<sequence>MKIKVLMDNISSGELAGEWGLSILIEYEGKNILLDTGASGAFAENAEKMGIDLAEVDVAVLSHAHYDHSDGMEAFFAVNDHAPLYIRQACQENCYSDDDGVMEYVGIHEGWLEKHGDRLVRVDGEYSPYPGVKLLPHSLDMKEAGLKARMYVKELDMFFPELFQHEQSLIFEVEDGLVIFNSCCHGGVENIIEEVRAAYGGRKIIGIVGGFHLYKTSAEDVRRLAGRLQESGVEFIVTGHCTGDEAFAILHEVLGDKIEQMYVGFSMEL</sequence>
<evidence type="ECO:0000259" key="1">
    <source>
        <dbReference type="Pfam" id="PF00753"/>
    </source>
</evidence>
<dbReference type="GeneID" id="96778688"/>
<keyword evidence="3" id="KW-1185">Reference proteome</keyword>
<dbReference type="GO" id="GO:0016787">
    <property type="term" value="F:hydrolase activity"/>
    <property type="evidence" value="ECO:0007669"/>
    <property type="project" value="UniProtKB-KW"/>
</dbReference>